<evidence type="ECO:0000256" key="1">
    <source>
        <dbReference type="ARBA" id="ARBA00004613"/>
    </source>
</evidence>
<keyword evidence="3" id="KW-1015">Disulfide bond</keyword>
<dbReference type="GO" id="GO:0030198">
    <property type="term" value="P:extracellular matrix organization"/>
    <property type="evidence" value="ECO:0007669"/>
    <property type="project" value="TreeGrafter"/>
</dbReference>
<dbReference type="SUPFAM" id="SSF82895">
    <property type="entry name" value="TSP-1 type 1 repeat"/>
    <property type="match status" value="1"/>
</dbReference>
<dbReference type="Proteomes" id="UP000515154">
    <property type="component" value="Linkage group LG17"/>
</dbReference>
<keyword evidence="9" id="KW-1185">Reference proteome</keyword>
<evidence type="ECO:0000313" key="9">
    <source>
        <dbReference type="Proteomes" id="UP000515154"/>
    </source>
</evidence>
<feature type="active site" evidence="5">
    <location>
        <position position="330"/>
    </location>
</feature>
<dbReference type="GO" id="GO:0006508">
    <property type="term" value="P:proteolysis"/>
    <property type="evidence" value="ECO:0007669"/>
    <property type="project" value="InterPro"/>
</dbReference>
<evidence type="ECO:0000256" key="6">
    <source>
        <dbReference type="SAM" id="SignalP"/>
    </source>
</evidence>
<name>A0A6P7T855_9MOLL</name>
<dbReference type="InterPro" id="IPR036383">
    <property type="entry name" value="TSP1_rpt_sf"/>
</dbReference>
<feature type="signal peptide" evidence="6">
    <location>
        <begin position="1"/>
        <end position="20"/>
    </location>
</feature>
<dbReference type="InterPro" id="IPR000884">
    <property type="entry name" value="TSP1_rpt"/>
</dbReference>
<feature type="chain" id="PRO_5028086252" evidence="6">
    <location>
        <begin position="21"/>
        <end position="812"/>
    </location>
</feature>
<keyword evidence="10" id="KW-0482">Metalloprotease</keyword>
<proteinExistence type="predicted"/>
<keyword evidence="2" id="KW-0964">Secreted</keyword>
<evidence type="ECO:0000256" key="4">
    <source>
        <dbReference type="ARBA" id="ARBA00023180"/>
    </source>
</evidence>
<feature type="binding site" evidence="5">
    <location>
        <position position="329"/>
    </location>
    <ligand>
        <name>Zn(2+)</name>
        <dbReference type="ChEBI" id="CHEBI:29105"/>
        <note>catalytic</note>
    </ligand>
</feature>
<dbReference type="PANTHER" id="PTHR13723">
    <property type="entry name" value="ADAMTS A DISINTEGRIN AND METALLOPROTEASE WITH THROMBOSPONDIN MOTIFS PROTEASE"/>
    <property type="match status" value="1"/>
</dbReference>
<evidence type="ECO:0000256" key="5">
    <source>
        <dbReference type="PROSITE-ProRule" id="PRU00276"/>
    </source>
</evidence>
<dbReference type="KEGG" id="osn:115220919"/>
<dbReference type="Gene3D" id="2.20.100.10">
    <property type="entry name" value="Thrombospondin type-1 (TSP1) repeat"/>
    <property type="match status" value="1"/>
</dbReference>
<dbReference type="GO" id="GO:0046872">
    <property type="term" value="F:metal ion binding"/>
    <property type="evidence" value="ECO:0007669"/>
    <property type="project" value="UniProtKB-KW"/>
</dbReference>
<keyword evidence="5" id="KW-0479">Metal-binding</keyword>
<accession>A0A6P7T855</accession>
<dbReference type="GO" id="GO:0005576">
    <property type="term" value="C:extracellular region"/>
    <property type="evidence" value="ECO:0007669"/>
    <property type="project" value="UniProtKB-SubCell"/>
</dbReference>
<evidence type="ECO:0000259" key="8">
    <source>
        <dbReference type="PROSITE" id="PS50948"/>
    </source>
</evidence>
<feature type="binding site" evidence="5">
    <location>
        <position position="333"/>
    </location>
    <ligand>
        <name>Zn(2+)</name>
        <dbReference type="ChEBI" id="CHEBI:29105"/>
        <note>catalytic</note>
    </ligand>
</feature>
<dbReference type="Pfam" id="PF01421">
    <property type="entry name" value="Reprolysin"/>
    <property type="match status" value="1"/>
</dbReference>
<dbReference type="Gene3D" id="3.40.390.10">
    <property type="entry name" value="Collagenase (Catalytic Domain)"/>
    <property type="match status" value="1"/>
</dbReference>
<dbReference type="SUPFAM" id="SSF57414">
    <property type="entry name" value="Hairpin loop containing domain-like"/>
    <property type="match status" value="2"/>
</dbReference>
<dbReference type="Pfam" id="PF00024">
    <property type="entry name" value="PAN_1"/>
    <property type="match status" value="2"/>
</dbReference>
<dbReference type="SMART" id="SM00209">
    <property type="entry name" value="TSP1"/>
    <property type="match status" value="1"/>
</dbReference>
<dbReference type="InterPro" id="IPR001590">
    <property type="entry name" value="Peptidase_M12B"/>
</dbReference>
<gene>
    <name evidence="10" type="primary">LOC115220919</name>
</gene>
<evidence type="ECO:0000313" key="10">
    <source>
        <dbReference type="RefSeq" id="XP_029646979.1"/>
    </source>
</evidence>
<dbReference type="PROSITE" id="PS50948">
    <property type="entry name" value="PAN"/>
    <property type="match status" value="2"/>
</dbReference>
<keyword evidence="10" id="KW-0645">Protease</keyword>
<reference evidence="10" key="1">
    <citation type="submission" date="2025-08" db="UniProtKB">
        <authorList>
            <consortium name="RefSeq"/>
        </authorList>
    </citation>
    <scope>IDENTIFICATION</scope>
</reference>
<feature type="domain" description="Apple" evidence="8">
    <location>
        <begin position="593"/>
        <end position="673"/>
    </location>
</feature>
<dbReference type="FunFam" id="2.20.100.10:FF:000001">
    <property type="entry name" value="semaphorin-5A isoform X1"/>
    <property type="match status" value="1"/>
</dbReference>
<sequence>MKAFLIFCLMFLTLCCNVQPDPLPQKIPSENFSCHTMKDALHRDGFNDFHWATINADFLRDEVTFVNRKNFTLSIYTESFNIDLLIWEPSSVFHPNCEVILFDSQEEHVQNVTFLPKCHVIGKTLNGNGMASLSFCDGLRGIITTNGTDYQVLPPEPNCRPGQYLLAARQSGVLWENVLKQVQSIEQPKERLSIEMALVYDEYMYKYMEEVMQAKTFLQKLQYIITTWNTVQYEFLKENELNYSVKFLLVNIFFWKTNQIGSVSTLRQRLSKACTWANQRSLSVDHIHIVSGVQGSFALGLSMSASACTSAKCSLSRSWEWLSRNTLSHELAHNLGIPHDAMTHCGNMTQESSGLMGSRKTGWSQCSSWHLRRWLKSGKGKCLKTVNVFIPENKSVNSTKDLLNTNGYGLLPAMYESSDVLCQQRFGERFQYIPLYPEHVCGIQSCAILLPGPDYGVLKVNNHGLDGLYCGQGKVCRFDMRCENLTETNLWVPILVVSGGWSEWSPYADCSRSCGAGVRISTRRCDNPRPVNTEWCKGQSIRAQLCNVQPCFNDSSNYFELVKQRASEVCTMLLQYGYLDSKNFSSNGRTLASPNGTLKYFKMYPNRSVKGFDDLGRINNVSLEECANGCLVNKECYSFEYKPTNRKCDLSSISTKAHDLNPNSLWDFYEREWKALKYFKMYPNRSVRGFDDLGRKNNVSLEQCASACLVTKKCYSFEYKPTNRKCDLSSISTKTHDLNSNNFWDFYERHDKDCPQNGICEVSCVPLQENEILTSVHLAFLPDGSPCHTDVDTQWRCIRGSCRKFENQTFSG</sequence>
<dbReference type="SMART" id="SM00473">
    <property type="entry name" value="PAN_AP"/>
    <property type="match status" value="2"/>
</dbReference>
<keyword evidence="6" id="KW-0732">Signal</keyword>
<evidence type="ECO:0000256" key="3">
    <source>
        <dbReference type="ARBA" id="ARBA00023157"/>
    </source>
</evidence>
<dbReference type="InterPro" id="IPR003609">
    <property type="entry name" value="Pan_app"/>
</dbReference>
<dbReference type="PANTHER" id="PTHR13723:SF281">
    <property type="entry name" value="PAPILIN"/>
    <property type="match status" value="1"/>
</dbReference>
<dbReference type="AlphaFoldDB" id="A0A6P7T855"/>
<dbReference type="RefSeq" id="XP_029646979.1">
    <property type="nucleotide sequence ID" value="XM_029791119.2"/>
</dbReference>
<organism evidence="9 10">
    <name type="scientific">Octopus sinensis</name>
    <name type="common">East Asian common octopus</name>
    <dbReference type="NCBI Taxonomy" id="2607531"/>
    <lineage>
        <taxon>Eukaryota</taxon>
        <taxon>Metazoa</taxon>
        <taxon>Spiralia</taxon>
        <taxon>Lophotrochozoa</taxon>
        <taxon>Mollusca</taxon>
        <taxon>Cephalopoda</taxon>
        <taxon>Coleoidea</taxon>
        <taxon>Octopodiformes</taxon>
        <taxon>Octopoda</taxon>
        <taxon>Incirrata</taxon>
        <taxon>Octopodidae</taxon>
        <taxon>Octopus</taxon>
    </lineage>
</organism>
<keyword evidence="5" id="KW-0862">Zinc</keyword>
<feature type="binding site" evidence="5">
    <location>
        <position position="339"/>
    </location>
    <ligand>
        <name>Zn(2+)</name>
        <dbReference type="ChEBI" id="CHEBI:29105"/>
        <note>catalytic</note>
    </ligand>
</feature>
<feature type="domain" description="Apple" evidence="8">
    <location>
        <begin position="674"/>
        <end position="754"/>
    </location>
</feature>
<dbReference type="Pfam" id="PF00090">
    <property type="entry name" value="TSP_1"/>
    <property type="match status" value="1"/>
</dbReference>
<dbReference type="PROSITE" id="PS50092">
    <property type="entry name" value="TSP1"/>
    <property type="match status" value="1"/>
</dbReference>
<keyword evidence="10" id="KW-0378">Hydrolase</keyword>
<dbReference type="Gene3D" id="3.50.4.10">
    <property type="entry name" value="Hepatocyte Growth Factor"/>
    <property type="match status" value="2"/>
</dbReference>
<dbReference type="InterPro" id="IPR050439">
    <property type="entry name" value="ADAMTS_ADAMTS-like"/>
</dbReference>
<evidence type="ECO:0000256" key="2">
    <source>
        <dbReference type="ARBA" id="ARBA00022525"/>
    </source>
</evidence>
<dbReference type="GO" id="GO:0031012">
    <property type="term" value="C:extracellular matrix"/>
    <property type="evidence" value="ECO:0007669"/>
    <property type="project" value="TreeGrafter"/>
</dbReference>
<comment type="caution">
    <text evidence="5">Lacks conserved residue(s) required for the propagation of feature annotation.</text>
</comment>
<dbReference type="SUPFAM" id="SSF55486">
    <property type="entry name" value="Metalloproteases ('zincins'), catalytic domain"/>
    <property type="match status" value="1"/>
</dbReference>
<feature type="domain" description="Peptidase M12B" evidence="7">
    <location>
        <begin position="192"/>
        <end position="387"/>
    </location>
</feature>
<dbReference type="GO" id="GO:0004222">
    <property type="term" value="F:metalloendopeptidase activity"/>
    <property type="evidence" value="ECO:0007669"/>
    <property type="project" value="InterPro"/>
</dbReference>
<dbReference type="PROSITE" id="PS50215">
    <property type="entry name" value="ADAM_MEPRO"/>
    <property type="match status" value="1"/>
</dbReference>
<comment type="subcellular location">
    <subcellularLocation>
        <location evidence="1">Secreted</location>
    </subcellularLocation>
</comment>
<evidence type="ECO:0000259" key="7">
    <source>
        <dbReference type="PROSITE" id="PS50215"/>
    </source>
</evidence>
<protein>
    <submittedName>
        <fullName evidence="10">A disintegrin and metalloproteinase with thrombospondin motifs 1</fullName>
    </submittedName>
</protein>
<keyword evidence="4" id="KW-0325">Glycoprotein</keyword>
<dbReference type="InterPro" id="IPR024079">
    <property type="entry name" value="MetalloPept_cat_dom_sf"/>
</dbReference>